<dbReference type="InterPro" id="IPR013786">
    <property type="entry name" value="AcylCoA_DH/ox_N"/>
</dbReference>
<dbReference type="InterPro" id="IPR036250">
    <property type="entry name" value="AcylCo_DH-like_C"/>
</dbReference>
<name>A0A3A6QFR5_9VIBR</name>
<evidence type="ECO:0000256" key="2">
    <source>
        <dbReference type="ARBA" id="ARBA00009347"/>
    </source>
</evidence>
<protein>
    <submittedName>
        <fullName evidence="8">Acyl-CoA dehydrogenase</fullName>
    </submittedName>
</protein>
<dbReference type="InterPro" id="IPR046373">
    <property type="entry name" value="Acyl-CoA_Oxase/DH_mid-dom_sf"/>
</dbReference>
<feature type="domain" description="Acyl-CoA dehydrogenase/oxidase C-terminal" evidence="6">
    <location>
        <begin position="222"/>
        <end position="341"/>
    </location>
</feature>
<dbReference type="PANTHER" id="PTHR43884:SF20">
    <property type="entry name" value="ACYL-COA DEHYDROGENASE FADE28"/>
    <property type="match status" value="1"/>
</dbReference>
<evidence type="ECO:0000259" key="6">
    <source>
        <dbReference type="Pfam" id="PF00441"/>
    </source>
</evidence>
<dbReference type="AlphaFoldDB" id="A0A3A6QFR5"/>
<accession>A0A3A6QFR5</accession>
<evidence type="ECO:0000256" key="3">
    <source>
        <dbReference type="ARBA" id="ARBA00022630"/>
    </source>
</evidence>
<dbReference type="Gene3D" id="1.10.540.10">
    <property type="entry name" value="Acyl-CoA dehydrogenase/oxidase, N-terminal domain"/>
    <property type="match status" value="1"/>
</dbReference>
<dbReference type="EMBL" id="QVMU01000008">
    <property type="protein sequence ID" value="RJX71460.1"/>
    <property type="molecule type" value="Genomic_DNA"/>
</dbReference>
<evidence type="ECO:0000256" key="1">
    <source>
        <dbReference type="ARBA" id="ARBA00001974"/>
    </source>
</evidence>
<proteinExistence type="inferred from homology"/>
<reference evidence="8 9" key="1">
    <citation type="submission" date="2018-08" db="EMBL/GenBank/DDBJ databases">
        <title>Vibrio isolated from the Eastern China Marginal Seas.</title>
        <authorList>
            <person name="Li Y."/>
        </authorList>
    </citation>
    <scope>NUCLEOTIDE SEQUENCE [LARGE SCALE GENOMIC DNA]</scope>
    <source>
        <strain evidence="8 9">BEI233</strain>
    </source>
</reference>
<evidence type="ECO:0000256" key="5">
    <source>
        <dbReference type="ARBA" id="ARBA00023002"/>
    </source>
</evidence>
<organism evidence="8 9">
    <name type="scientific">Vibrio sinensis</name>
    <dbReference type="NCBI Taxonomy" id="2302434"/>
    <lineage>
        <taxon>Bacteria</taxon>
        <taxon>Pseudomonadati</taxon>
        <taxon>Pseudomonadota</taxon>
        <taxon>Gammaproteobacteria</taxon>
        <taxon>Vibrionales</taxon>
        <taxon>Vibrionaceae</taxon>
        <taxon>Vibrio</taxon>
    </lineage>
</organism>
<dbReference type="GO" id="GO:0003995">
    <property type="term" value="F:acyl-CoA dehydrogenase activity"/>
    <property type="evidence" value="ECO:0007669"/>
    <property type="project" value="TreeGrafter"/>
</dbReference>
<dbReference type="InterPro" id="IPR009075">
    <property type="entry name" value="AcylCo_DH/oxidase_C"/>
</dbReference>
<comment type="similarity">
    <text evidence="2">Belongs to the acyl-CoA dehydrogenase family.</text>
</comment>
<evidence type="ECO:0000259" key="7">
    <source>
        <dbReference type="Pfam" id="PF02771"/>
    </source>
</evidence>
<dbReference type="Pfam" id="PF00441">
    <property type="entry name" value="Acyl-CoA_dh_1"/>
    <property type="match status" value="1"/>
</dbReference>
<dbReference type="InterPro" id="IPR009100">
    <property type="entry name" value="AcylCoA_DH/oxidase_NM_dom_sf"/>
</dbReference>
<dbReference type="SUPFAM" id="SSF56645">
    <property type="entry name" value="Acyl-CoA dehydrogenase NM domain-like"/>
    <property type="match status" value="1"/>
</dbReference>
<comment type="cofactor">
    <cofactor evidence="1">
        <name>FAD</name>
        <dbReference type="ChEBI" id="CHEBI:57692"/>
    </cofactor>
</comment>
<comment type="caution">
    <text evidence="8">The sequence shown here is derived from an EMBL/GenBank/DDBJ whole genome shotgun (WGS) entry which is preliminary data.</text>
</comment>
<keyword evidence="5" id="KW-0560">Oxidoreductase</keyword>
<evidence type="ECO:0000313" key="9">
    <source>
        <dbReference type="Proteomes" id="UP000273252"/>
    </source>
</evidence>
<feature type="domain" description="Acyl-CoA dehydrogenase/oxidase N-terminal" evidence="7">
    <location>
        <begin position="6"/>
        <end position="103"/>
    </location>
</feature>
<evidence type="ECO:0000313" key="8">
    <source>
        <dbReference type="EMBL" id="RJX71460.1"/>
    </source>
</evidence>
<dbReference type="OrthoDB" id="4319499at2"/>
<sequence length="370" mass="40552">MNFTLTEDQRAIQEMAVAVFSDYCDDETLRSFAESGETRMAPLWKTCIETGLHSLMIPEEIGGSGLNMTDLMVILEAQGASLALVPLYRHQMAASAIYHFGDESLLPIGVTAAEGANVLTIANINEAPLTATVDGAELVLTGELSCVAEVSNSQYALVAAELDDIKRLVVVDLSLTGIARIDGVLTQGESVSDLKFDNVRLKTTDLLSESAMAWLAPRLVAAQASMLIGLCEQQLKRTVEYVTERRQFDRQIATFQSVQMTMADCQISLETLRSTLWQLVYRLDAGMTSEPESYSTAWQACETGHFICHKAQHLHGGFGVDISSPTYLFLYWSRALCLGLGGSSENLEVLGDWLANNNTLGWKYDLAEQE</sequence>
<keyword evidence="3" id="KW-0285">Flavoprotein</keyword>
<gene>
    <name evidence="8" type="ORF">DZ860_11000</name>
</gene>
<keyword evidence="9" id="KW-1185">Reference proteome</keyword>
<evidence type="ECO:0000256" key="4">
    <source>
        <dbReference type="ARBA" id="ARBA00022827"/>
    </source>
</evidence>
<dbReference type="PANTHER" id="PTHR43884">
    <property type="entry name" value="ACYL-COA DEHYDROGENASE"/>
    <property type="match status" value="1"/>
</dbReference>
<dbReference type="Proteomes" id="UP000273252">
    <property type="component" value="Unassembled WGS sequence"/>
</dbReference>
<keyword evidence="4" id="KW-0274">FAD</keyword>
<dbReference type="Gene3D" id="2.40.110.10">
    <property type="entry name" value="Butyryl-CoA Dehydrogenase, subunit A, domain 2"/>
    <property type="match status" value="1"/>
</dbReference>
<dbReference type="SUPFAM" id="SSF47203">
    <property type="entry name" value="Acyl-CoA dehydrogenase C-terminal domain-like"/>
    <property type="match status" value="1"/>
</dbReference>
<dbReference type="Gene3D" id="1.20.140.10">
    <property type="entry name" value="Butyryl-CoA Dehydrogenase, subunit A, domain 3"/>
    <property type="match status" value="1"/>
</dbReference>
<dbReference type="Pfam" id="PF02771">
    <property type="entry name" value="Acyl-CoA_dh_N"/>
    <property type="match status" value="1"/>
</dbReference>
<dbReference type="InterPro" id="IPR037069">
    <property type="entry name" value="AcylCoA_DH/ox_N_sf"/>
</dbReference>
<dbReference type="RefSeq" id="WP_120031195.1">
    <property type="nucleotide sequence ID" value="NZ_QVMU01000008.1"/>
</dbReference>
<dbReference type="GO" id="GO:0050660">
    <property type="term" value="F:flavin adenine dinucleotide binding"/>
    <property type="evidence" value="ECO:0007669"/>
    <property type="project" value="InterPro"/>
</dbReference>